<sequence>MSKDLFMLSMCMFIAQSVFAQSYSKYFRLANQDTVNFTFTVKKSDIKAIDCYPQRITQISKNGDNYEISLTTINPWPECYIEGAGWCSVDPTMPSYICPHFAEIRMRYGIDYKDCDIKTLNYDIEPIEFTKR</sequence>
<accession>A0A0F5J5Y0</accession>
<keyword evidence="1" id="KW-0732">Signal</keyword>
<dbReference type="EMBL" id="AQHV01000015">
    <property type="protein sequence ID" value="KKB53306.1"/>
    <property type="molecule type" value="Genomic_DNA"/>
</dbReference>
<dbReference type="AlphaFoldDB" id="A0A0F5J5Y0"/>
<gene>
    <name evidence="2" type="ORF">HMPREF1535_03532</name>
</gene>
<reference evidence="2 3" key="1">
    <citation type="submission" date="2013-04" db="EMBL/GenBank/DDBJ databases">
        <title>The Genome Sequence of Parabacteroides goldsteinii DSM 19448.</title>
        <authorList>
            <consortium name="The Broad Institute Genomics Platform"/>
            <person name="Earl A."/>
            <person name="Ward D."/>
            <person name="Feldgarden M."/>
            <person name="Gevers D."/>
            <person name="Martens E."/>
            <person name="Sakamoto M."/>
            <person name="Benno Y."/>
            <person name="Song Y."/>
            <person name="Liu C."/>
            <person name="Lee J."/>
            <person name="Bolanos M."/>
            <person name="Vaisanen M.L."/>
            <person name="Finegold S.M."/>
            <person name="Walker B."/>
            <person name="Young S."/>
            <person name="Zeng Q."/>
            <person name="Gargeya S."/>
            <person name="Fitzgerald M."/>
            <person name="Haas B."/>
            <person name="Abouelleil A."/>
            <person name="Allen A.W."/>
            <person name="Alvarado L."/>
            <person name="Arachchi H.M."/>
            <person name="Berlin A.M."/>
            <person name="Chapman S.B."/>
            <person name="Gainer-Dewar J."/>
            <person name="Goldberg J."/>
            <person name="Griggs A."/>
            <person name="Gujja S."/>
            <person name="Hansen M."/>
            <person name="Howarth C."/>
            <person name="Imamovic A."/>
            <person name="Ireland A."/>
            <person name="Larimer J."/>
            <person name="McCowan C."/>
            <person name="Murphy C."/>
            <person name="Pearson M."/>
            <person name="Poon T.W."/>
            <person name="Priest M."/>
            <person name="Roberts A."/>
            <person name="Saif S."/>
            <person name="Shea T."/>
            <person name="Sisk P."/>
            <person name="Sykes S."/>
            <person name="Wortman J."/>
            <person name="Nusbaum C."/>
            <person name="Birren B."/>
        </authorList>
    </citation>
    <scope>NUCLEOTIDE SEQUENCE [LARGE SCALE GENOMIC DNA]</scope>
    <source>
        <strain evidence="2 3">DSM 19448</strain>
    </source>
</reference>
<evidence type="ECO:0000313" key="2">
    <source>
        <dbReference type="EMBL" id="KKB53306.1"/>
    </source>
</evidence>
<dbReference type="PATRIC" id="fig|927665.4.peg.3633"/>
<dbReference type="Proteomes" id="UP000033047">
    <property type="component" value="Unassembled WGS sequence"/>
</dbReference>
<organism evidence="2 3">
    <name type="scientific">Parabacteroides goldsteinii DSM 19448 = WAL 12034</name>
    <dbReference type="NCBI Taxonomy" id="927665"/>
    <lineage>
        <taxon>Bacteria</taxon>
        <taxon>Pseudomonadati</taxon>
        <taxon>Bacteroidota</taxon>
        <taxon>Bacteroidia</taxon>
        <taxon>Bacteroidales</taxon>
        <taxon>Tannerellaceae</taxon>
        <taxon>Parabacteroides</taxon>
    </lineage>
</organism>
<feature type="chain" id="PRO_5002488643" evidence="1">
    <location>
        <begin position="21"/>
        <end position="132"/>
    </location>
</feature>
<dbReference type="STRING" id="927665.HMPREF1535_03532"/>
<feature type="signal peptide" evidence="1">
    <location>
        <begin position="1"/>
        <end position="20"/>
    </location>
</feature>
<comment type="caution">
    <text evidence="2">The sequence shown here is derived from an EMBL/GenBank/DDBJ whole genome shotgun (WGS) entry which is preliminary data.</text>
</comment>
<proteinExistence type="predicted"/>
<dbReference type="HOGENOM" id="CLU_1915044_0_0_10"/>
<dbReference type="RefSeq" id="WP_046146954.1">
    <property type="nucleotide sequence ID" value="NZ_KQ033913.1"/>
</dbReference>
<dbReference type="InterPro" id="IPR038765">
    <property type="entry name" value="Papain-like_cys_pep_sf"/>
</dbReference>
<evidence type="ECO:0000256" key="1">
    <source>
        <dbReference type="SAM" id="SignalP"/>
    </source>
</evidence>
<dbReference type="Gene3D" id="3.10.620.30">
    <property type="match status" value="1"/>
</dbReference>
<protein>
    <submittedName>
        <fullName evidence="2">Uncharacterized protein</fullName>
    </submittedName>
</protein>
<evidence type="ECO:0000313" key="3">
    <source>
        <dbReference type="Proteomes" id="UP000033047"/>
    </source>
</evidence>
<name>A0A0F5J5Y0_9BACT</name>
<dbReference type="SUPFAM" id="SSF54001">
    <property type="entry name" value="Cysteine proteinases"/>
    <property type="match status" value="1"/>
</dbReference>